<keyword evidence="3" id="KW-0560">Oxidoreductase</keyword>
<evidence type="ECO:0000256" key="2">
    <source>
        <dbReference type="ARBA" id="ARBA00012884"/>
    </source>
</evidence>
<dbReference type="InterPro" id="IPR015590">
    <property type="entry name" value="Aldehyde_DH_dom"/>
</dbReference>
<comment type="caution">
    <text evidence="8">The sequence shown here is derived from an EMBL/GenBank/DDBJ whole genome shotgun (WGS) entry which is preliminary data.</text>
</comment>
<comment type="pathway">
    <text evidence="1">Amino-acid degradation; L-proline degradation into L-glutamate; L-glutamate from L-proline: step 2/2.</text>
</comment>
<dbReference type="EC" id="1.2.1.88" evidence="2"/>
<dbReference type="Pfam" id="PF00171">
    <property type="entry name" value="Aldedh"/>
    <property type="match status" value="1"/>
</dbReference>
<dbReference type="AlphaFoldDB" id="A0A094PRE7"/>
<organism evidence="8">
    <name type="scientific">freshwater metagenome</name>
    <dbReference type="NCBI Taxonomy" id="449393"/>
    <lineage>
        <taxon>unclassified sequences</taxon>
        <taxon>metagenomes</taxon>
        <taxon>ecological metagenomes</taxon>
    </lineage>
</organism>
<dbReference type="SUPFAM" id="SSF51730">
    <property type="entry name" value="FAD-linked oxidoreductase"/>
    <property type="match status" value="1"/>
</dbReference>
<accession>A0A094PRE7</accession>
<evidence type="ECO:0000256" key="5">
    <source>
        <dbReference type="ARBA" id="ARBA00048142"/>
    </source>
</evidence>
<dbReference type="PANTHER" id="PTHR42862:SF1">
    <property type="entry name" value="DELTA-1-PYRROLINE-5-CARBOXYLATE DEHYDROGENASE 2, ISOFORM A-RELATED"/>
    <property type="match status" value="1"/>
</dbReference>
<comment type="catalytic activity">
    <reaction evidence="5">
        <text>L-glutamate 5-semialdehyde + NAD(+) + H2O = L-glutamate + NADH + 2 H(+)</text>
        <dbReference type="Rhea" id="RHEA:30235"/>
        <dbReference type="ChEBI" id="CHEBI:15377"/>
        <dbReference type="ChEBI" id="CHEBI:15378"/>
        <dbReference type="ChEBI" id="CHEBI:29985"/>
        <dbReference type="ChEBI" id="CHEBI:57540"/>
        <dbReference type="ChEBI" id="CHEBI:57945"/>
        <dbReference type="ChEBI" id="CHEBI:58066"/>
        <dbReference type="EC" id="1.2.1.88"/>
    </reaction>
</comment>
<dbReference type="SUPFAM" id="SSF53720">
    <property type="entry name" value="ALDH-like"/>
    <property type="match status" value="1"/>
</dbReference>
<dbReference type="InterPro" id="IPR050485">
    <property type="entry name" value="Proline_metab_enzyme"/>
</dbReference>
<dbReference type="InterPro" id="IPR029041">
    <property type="entry name" value="FAD-linked_oxidoreductase-like"/>
</dbReference>
<dbReference type="InterPro" id="IPR016160">
    <property type="entry name" value="Ald_DH_CS_CYS"/>
</dbReference>
<evidence type="ECO:0000259" key="7">
    <source>
        <dbReference type="Pfam" id="PF01619"/>
    </source>
</evidence>
<evidence type="ECO:0000256" key="4">
    <source>
        <dbReference type="ARBA" id="ARBA00023027"/>
    </source>
</evidence>
<dbReference type="InterPro" id="IPR016161">
    <property type="entry name" value="Ald_DH/histidinol_DH"/>
</dbReference>
<sequence>MARPANRSALTKEAVSLVEKWLVEAKGNAASSAAEARLSSLLKDPNGLEFTLNFVDRVIRPESMRVAARELRKLTAIVPKALPPLDRFAIKLGGLLAPYFPFPVIPIARFVLRTLVSHLIADARDKKLTKHLAKVRADGVQLNLNLLGEAVLGEAEAANRLSKTFELLRRPDVDYVSVKVSSVVSQLSMWGYEDSIQRVLNRLEPLYEYANREKKFINLDMEEYRDLWLTIEVYKTILSRPKFKNLKTGIVIQAYLPDSYAALKDLIAFAQKRVKAGGAPIKIRLVKGANLAMEQVDAKWHGWELATYNSKVESDANYKRLLEILLDPKVAKAVRTGVAGHNLFDVAYAYLLAKQNGVLDRIDFEMLKGMAVALSASVKKTVGNLLLYTPVVSPTEFEVAIAYLTRRLEENASPDNFMSGVFELTTNRKIFIRERDRFLASVKLIDKLGTAPNRRANNSEAAAKAATKGIFVNQPDSDPAIASVRENAKNIQKRSLVIGKQIAKTKNAGLPLLDTKPAIDKLVKKSLTASSAWAKDYKKRQQLLFKAANEIEKARGELIAVMMAEAGKTIAEADVEVSEAVDFARYYASLIPELASNKEAKFTPDKLTLVVPPWNFPVAIPIGGVLAALAAGSTVILKPAPEVRNCGVAVANALYKAGISKSVLQVVAVPDNEVGLHLVGHESVDSVILTGGFETAQLFKKHKPTIRLAAETSGKNALVITPFADLDLAAADLAKSSFGHAGQKCSAASLAILVGPVYSSAKFKRQLVDAVKSMKVDWPDNLAASIGAVIQKPEGKLERALTTLEDGESWLLEPKKLDSSGRLWRPGIKIGVKPGSFFHMTEVFGPVLGIMKAKDLSEAIKLQNAPDYGLTAGIHSLDNNEVLTWIDGVNNGNLYVNRGITGAIVRRQPFGGFKRSSVGQGLKAGGSSYLTQFGTWANPAATNKLSDAAFLKAAKASDDKAWKEIFAPKELDGGVLEVEGNYRRYLPANLIVRVGSTATKKDADRVIAAIRRSGFKIPVSVAPGFMSKLDYENQITESGADFEKRVVNEPSLGLRIWQLGSNEGWVRKARTKSDIHVITGEVLVSGRLTGLNLVREQAVSITQHRFGALQQRIL</sequence>
<evidence type="ECO:0000313" key="8">
    <source>
        <dbReference type="EMBL" id="KGA13672.1"/>
    </source>
</evidence>
<gene>
    <name evidence="8" type="ORF">GM51_19140</name>
</gene>
<dbReference type="GO" id="GO:0004657">
    <property type="term" value="F:proline dehydrogenase activity"/>
    <property type="evidence" value="ECO:0007669"/>
    <property type="project" value="InterPro"/>
</dbReference>
<feature type="domain" description="Proline dehydrogenase" evidence="7">
    <location>
        <begin position="129"/>
        <end position="419"/>
    </location>
</feature>
<reference evidence="8" key="1">
    <citation type="submission" date="2014-06" db="EMBL/GenBank/DDBJ databases">
        <title>Key roles for freshwater Actinobacteria revealed by deep metagenomic sequencing.</title>
        <authorList>
            <person name="Ghai R."/>
            <person name="Mizuno C.M."/>
            <person name="Picazo A."/>
            <person name="Camacho A."/>
            <person name="Rodriguez-Valera F."/>
        </authorList>
    </citation>
    <scope>NUCLEOTIDE SEQUENCE</scope>
</reference>
<evidence type="ECO:0000256" key="1">
    <source>
        <dbReference type="ARBA" id="ARBA00004786"/>
    </source>
</evidence>
<dbReference type="GO" id="GO:0003842">
    <property type="term" value="F:L-glutamate gamma-semialdehyde dehydrogenase activity"/>
    <property type="evidence" value="ECO:0007669"/>
    <property type="project" value="UniProtKB-EC"/>
</dbReference>
<keyword evidence="4" id="KW-0520">NAD</keyword>
<evidence type="ECO:0000256" key="3">
    <source>
        <dbReference type="ARBA" id="ARBA00023002"/>
    </source>
</evidence>
<dbReference type="PROSITE" id="PS00070">
    <property type="entry name" value="ALDEHYDE_DEHYDR_CYS"/>
    <property type="match status" value="1"/>
</dbReference>
<dbReference type="GO" id="GO:0010133">
    <property type="term" value="P:L-proline catabolic process to L-glutamate"/>
    <property type="evidence" value="ECO:0007669"/>
    <property type="project" value="InterPro"/>
</dbReference>
<dbReference type="GO" id="GO:0003700">
    <property type="term" value="F:DNA-binding transcription factor activity"/>
    <property type="evidence" value="ECO:0007669"/>
    <property type="project" value="InterPro"/>
</dbReference>
<name>A0A094PRE7_9ZZZZ</name>
<dbReference type="PROSITE" id="PS00687">
    <property type="entry name" value="ALDEHYDE_DEHYDR_GLU"/>
    <property type="match status" value="1"/>
</dbReference>
<proteinExistence type="predicted"/>
<dbReference type="PANTHER" id="PTHR42862">
    <property type="entry name" value="DELTA-1-PYRROLINE-5-CARBOXYLATE DEHYDROGENASE 1, ISOFORM A-RELATED"/>
    <property type="match status" value="1"/>
</dbReference>
<evidence type="ECO:0000259" key="6">
    <source>
        <dbReference type="Pfam" id="PF00171"/>
    </source>
</evidence>
<protein>
    <recommendedName>
        <fullName evidence="2">L-glutamate gamma-semialdehyde dehydrogenase</fullName>
        <ecNumber evidence="2">1.2.1.88</ecNumber>
    </recommendedName>
</protein>
<dbReference type="InterPro" id="IPR025703">
    <property type="entry name" value="Bifunct_PutA"/>
</dbReference>
<dbReference type="EMBL" id="JNSL01000177">
    <property type="protein sequence ID" value="KGA13672.1"/>
    <property type="molecule type" value="Genomic_DNA"/>
</dbReference>
<dbReference type="InterPro" id="IPR016162">
    <property type="entry name" value="Ald_DH_N"/>
</dbReference>
<dbReference type="InterPro" id="IPR029510">
    <property type="entry name" value="Ald_DH_CS_GLU"/>
</dbReference>
<dbReference type="Pfam" id="PF01619">
    <property type="entry name" value="Pro_dh"/>
    <property type="match status" value="1"/>
</dbReference>
<dbReference type="Gene3D" id="3.20.20.220">
    <property type="match status" value="1"/>
</dbReference>
<dbReference type="Gene3D" id="3.40.605.10">
    <property type="entry name" value="Aldehyde Dehydrogenase, Chain A, domain 1"/>
    <property type="match status" value="1"/>
</dbReference>
<dbReference type="Gene3D" id="3.40.309.10">
    <property type="entry name" value="Aldehyde Dehydrogenase, Chain A, domain 2"/>
    <property type="match status" value="1"/>
</dbReference>
<dbReference type="PIRSF" id="PIRSF000197">
    <property type="entry name" value="Bifunct_PutA"/>
    <property type="match status" value="1"/>
</dbReference>
<feature type="domain" description="Aldehyde dehydrogenase" evidence="6">
    <location>
        <begin position="515"/>
        <end position="932"/>
    </location>
</feature>
<dbReference type="InterPro" id="IPR016163">
    <property type="entry name" value="Ald_DH_C"/>
</dbReference>
<dbReference type="GO" id="GO:0009898">
    <property type="term" value="C:cytoplasmic side of plasma membrane"/>
    <property type="evidence" value="ECO:0007669"/>
    <property type="project" value="TreeGrafter"/>
</dbReference>
<dbReference type="InterPro" id="IPR002872">
    <property type="entry name" value="Proline_DH_dom"/>
</dbReference>